<dbReference type="PANTHER" id="PTHR45647:SF83">
    <property type="entry name" value="SERINE THREONINE KINASE"/>
    <property type="match status" value="1"/>
</dbReference>
<evidence type="ECO:0000256" key="4">
    <source>
        <dbReference type="SAM" id="MobiDB-lite"/>
    </source>
</evidence>
<evidence type="ECO:0000256" key="1">
    <source>
        <dbReference type="ARBA" id="ARBA00000900"/>
    </source>
</evidence>
<dbReference type="PANTHER" id="PTHR45647">
    <property type="entry name" value="OS02G0152300 PROTEIN"/>
    <property type="match status" value="1"/>
</dbReference>
<dbReference type="InterPro" id="IPR014729">
    <property type="entry name" value="Rossmann-like_a/b/a_fold"/>
</dbReference>
<evidence type="ECO:0000313" key="6">
    <source>
        <dbReference type="EMBL" id="TVU12232.1"/>
    </source>
</evidence>
<dbReference type="SUPFAM" id="SSF52402">
    <property type="entry name" value="Adenine nucleotide alpha hydrolases-like"/>
    <property type="match status" value="1"/>
</dbReference>
<dbReference type="AlphaFoldDB" id="A0A5J9TLP1"/>
<name>A0A5J9TLP1_9POAL</name>
<keyword evidence="3" id="KW-0833">Ubl conjugation pathway</keyword>
<proteinExistence type="predicted"/>
<dbReference type="Gene3D" id="3.40.50.620">
    <property type="entry name" value="HUPs"/>
    <property type="match status" value="1"/>
</dbReference>
<feature type="region of interest" description="Disordered" evidence="4">
    <location>
        <begin position="167"/>
        <end position="245"/>
    </location>
</feature>
<dbReference type="EC" id="2.3.2.27" evidence="2"/>
<dbReference type="GO" id="GO:0061630">
    <property type="term" value="F:ubiquitin protein ligase activity"/>
    <property type="evidence" value="ECO:0007669"/>
    <property type="project" value="UniProtKB-EC"/>
</dbReference>
<sequence>MGRPYADGDASSYPLVAVCIDKDKNSQNALKWAIDSLVQKGQTLVLVHVNTKGASGGVEDGAGFKLPTEPHLKDLFLPFRCFCTRKDIQCKDVVLDEHDVAKAIIEFSANAAIEKLVIGATSRGGFRFKADIPTTISKGAPDFCTVYVINKGKVSSTRNAIRAAPRVSPLRSLIQQQQSQQQQQNQQSQSQVSVASSGPRAEPPSQRWSSSSRGTDPSETPRVDNNFRSPFARGGMGPRASRTPT</sequence>
<evidence type="ECO:0000313" key="7">
    <source>
        <dbReference type="Proteomes" id="UP000324897"/>
    </source>
</evidence>
<dbReference type="InterPro" id="IPR006016">
    <property type="entry name" value="UspA"/>
</dbReference>
<dbReference type="Gramene" id="TVU12232">
    <property type="protein sequence ID" value="TVU12232"/>
    <property type="gene ID" value="EJB05_45865"/>
</dbReference>
<dbReference type="InterPro" id="IPR051348">
    <property type="entry name" value="U-box_ubiquitin_ligases"/>
</dbReference>
<dbReference type="Pfam" id="PF00582">
    <property type="entry name" value="Usp"/>
    <property type="match status" value="1"/>
</dbReference>
<feature type="compositionally biased region" description="Low complexity" evidence="4">
    <location>
        <begin position="175"/>
        <end position="197"/>
    </location>
</feature>
<dbReference type="CDD" id="cd01989">
    <property type="entry name" value="USP_STK_Ubox_N"/>
    <property type="match status" value="1"/>
</dbReference>
<dbReference type="Proteomes" id="UP000324897">
    <property type="component" value="Chromosome 3"/>
</dbReference>
<evidence type="ECO:0000256" key="2">
    <source>
        <dbReference type="ARBA" id="ARBA00012483"/>
    </source>
</evidence>
<dbReference type="EMBL" id="RWGY01000039">
    <property type="protein sequence ID" value="TVU12232.1"/>
    <property type="molecule type" value="Genomic_DNA"/>
</dbReference>
<feature type="domain" description="UspA" evidence="5">
    <location>
        <begin position="16"/>
        <end position="127"/>
    </location>
</feature>
<accession>A0A5J9TLP1</accession>
<keyword evidence="7" id="KW-1185">Reference proteome</keyword>
<dbReference type="OrthoDB" id="786795at2759"/>
<comment type="catalytic activity">
    <reaction evidence="1">
        <text>S-ubiquitinyl-[E2 ubiquitin-conjugating enzyme]-L-cysteine + [acceptor protein]-L-lysine = [E2 ubiquitin-conjugating enzyme]-L-cysteine + N(6)-ubiquitinyl-[acceptor protein]-L-lysine.</text>
        <dbReference type="EC" id="2.3.2.27"/>
    </reaction>
</comment>
<comment type="caution">
    <text evidence="6">The sequence shown here is derived from an EMBL/GenBank/DDBJ whole genome shotgun (WGS) entry which is preliminary data.</text>
</comment>
<gene>
    <name evidence="6" type="ORF">EJB05_45865</name>
</gene>
<evidence type="ECO:0000256" key="3">
    <source>
        <dbReference type="ARBA" id="ARBA00022786"/>
    </source>
</evidence>
<reference evidence="6 7" key="1">
    <citation type="journal article" date="2019" name="Sci. Rep.">
        <title>A high-quality genome of Eragrostis curvula grass provides insights into Poaceae evolution and supports new strategies to enhance forage quality.</title>
        <authorList>
            <person name="Carballo J."/>
            <person name="Santos B.A.C.M."/>
            <person name="Zappacosta D."/>
            <person name="Garbus I."/>
            <person name="Selva J.P."/>
            <person name="Gallo C.A."/>
            <person name="Diaz A."/>
            <person name="Albertini E."/>
            <person name="Caccamo M."/>
            <person name="Echenique V."/>
        </authorList>
    </citation>
    <scope>NUCLEOTIDE SEQUENCE [LARGE SCALE GENOMIC DNA]</scope>
    <source>
        <strain evidence="7">cv. Victoria</strain>
        <tissue evidence="6">Leaf</tissue>
    </source>
</reference>
<protein>
    <recommendedName>
        <fullName evidence="2">RING-type E3 ubiquitin transferase</fullName>
        <ecNumber evidence="2">2.3.2.27</ecNumber>
    </recommendedName>
</protein>
<evidence type="ECO:0000259" key="5">
    <source>
        <dbReference type="Pfam" id="PF00582"/>
    </source>
</evidence>
<organism evidence="6 7">
    <name type="scientific">Eragrostis curvula</name>
    <name type="common">weeping love grass</name>
    <dbReference type="NCBI Taxonomy" id="38414"/>
    <lineage>
        <taxon>Eukaryota</taxon>
        <taxon>Viridiplantae</taxon>
        <taxon>Streptophyta</taxon>
        <taxon>Embryophyta</taxon>
        <taxon>Tracheophyta</taxon>
        <taxon>Spermatophyta</taxon>
        <taxon>Magnoliopsida</taxon>
        <taxon>Liliopsida</taxon>
        <taxon>Poales</taxon>
        <taxon>Poaceae</taxon>
        <taxon>PACMAD clade</taxon>
        <taxon>Chloridoideae</taxon>
        <taxon>Eragrostideae</taxon>
        <taxon>Eragrostidinae</taxon>
        <taxon>Eragrostis</taxon>
    </lineage>
</organism>
<feature type="compositionally biased region" description="Polar residues" evidence="4">
    <location>
        <begin position="206"/>
        <end position="218"/>
    </location>
</feature>